<feature type="transmembrane region" description="Helical" evidence="1">
    <location>
        <begin position="307"/>
        <end position="326"/>
    </location>
</feature>
<keyword evidence="1" id="KW-0472">Membrane</keyword>
<feature type="transmembrane region" description="Helical" evidence="1">
    <location>
        <begin position="347"/>
        <end position="373"/>
    </location>
</feature>
<keyword evidence="1" id="KW-0812">Transmembrane</keyword>
<gene>
    <name evidence="2" type="ORF">K435DRAFT_968962</name>
</gene>
<dbReference type="Proteomes" id="UP000297245">
    <property type="component" value="Unassembled WGS sequence"/>
</dbReference>
<dbReference type="OrthoDB" id="3208379at2759"/>
<feature type="transmembrane region" description="Helical" evidence="1">
    <location>
        <begin position="393"/>
        <end position="414"/>
    </location>
</feature>
<accession>A0A4S8LLW6</accession>
<name>A0A4S8LLW6_DENBC</name>
<proteinExistence type="predicted"/>
<reference evidence="2 3" key="1">
    <citation type="journal article" date="2019" name="Nat. Ecol. Evol.">
        <title>Megaphylogeny resolves global patterns of mushroom evolution.</title>
        <authorList>
            <person name="Varga T."/>
            <person name="Krizsan K."/>
            <person name="Foldi C."/>
            <person name="Dima B."/>
            <person name="Sanchez-Garcia M."/>
            <person name="Sanchez-Ramirez S."/>
            <person name="Szollosi G.J."/>
            <person name="Szarkandi J.G."/>
            <person name="Papp V."/>
            <person name="Albert L."/>
            <person name="Andreopoulos W."/>
            <person name="Angelini C."/>
            <person name="Antonin V."/>
            <person name="Barry K.W."/>
            <person name="Bougher N.L."/>
            <person name="Buchanan P."/>
            <person name="Buyck B."/>
            <person name="Bense V."/>
            <person name="Catcheside P."/>
            <person name="Chovatia M."/>
            <person name="Cooper J."/>
            <person name="Damon W."/>
            <person name="Desjardin D."/>
            <person name="Finy P."/>
            <person name="Geml J."/>
            <person name="Haridas S."/>
            <person name="Hughes K."/>
            <person name="Justo A."/>
            <person name="Karasinski D."/>
            <person name="Kautmanova I."/>
            <person name="Kiss B."/>
            <person name="Kocsube S."/>
            <person name="Kotiranta H."/>
            <person name="LaButti K.M."/>
            <person name="Lechner B.E."/>
            <person name="Liimatainen K."/>
            <person name="Lipzen A."/>
            <person name="Lukacs Z."/>
            <person name="Mihaltcheva S."/>
            <person name="Morgado L.N."/>
            <person name="Niskanen T."/>
            <person name="Noordeloos M.E."/>
            <person name="Ohm R.A."/>
            <person name="Ortiz-Santana B."/>
            <person name="Ovrebo C."/>
            <person name="Racz N."/>
            <person name="Riley R."/>
            <person name="Savchenko A."/>
            <person name="Shiryaev A."/>
            <person name="Soop K."/>
            <person name="Spirin V."/>
            <person name="Szebenyi C."/>
            <person name="Tomsovsky M."/>
            <person name="Tulloss R.E."/>
            <person name="Uehling J."/>
            <person name="Grigoriev I.V."/>
            <person name="Vagvolgyi C."/>
            <person name="Papp T."/>
            <person name="Martin F.M."/>
            <person name="Miettinen O."/>
            <person name="Hibbett D.S."/>
            <person name="Nagy L.G."/>
        </authorList>
    </citation>
    <scope>NUCLEOTIDE SEQUENCE [LARGE SCALE GENOMIC DNA]</scope>
    <source>
        <strain evidence="2 3">CBS 962.96</strain>
    </source>
</reference>
<feature type="non-terminal residue" evidence="2">
    <location>
        <position position="1"/>
    </location>
</feature>
<sequence>MSQPSNSKTNHNTKGWEHYIHPNGWKYFYHPELHIVSSFDVTKISDDFKSEPLPGSEYDVVWPDEQNQKKLFVNHIRRYASFELGDIQDNAKQDDKVDQLHIDYWGFMCRFPAHRSLPKGDGPDGSSSDAFQSALQVLNFFKIDLLRKRSDSEVPFSLSQCKELLEYLNTYKEPSKNIFPGVPSQSVALTALISWIMWTAVKHQQLHKYGQYIQSEQPSLHERLSHSNRFWFHLISSTLLFGGANSHLERISIALITMRLQDRTDAWATFLSTLNQELTVSNLGATVLLSSSTAFLAVPGIDKVPRIVTLISVVITLGSVMTGLYLQWQIEKIKFKDVKIQPTALAIIFSVPFAALIWGIILFAVSVITFSILGTVDSSEQSGQSTTFGSSTWISVLVVSCVLVIIVGALVSVFRMIRYKHSHLVRDVV</sequence>
<dbReference type="AlphaFoldDB" id="A0A4S8LLW6"/>
<evidence type="ECO:0000313" key="3">
    <source>
        <dbReference type="Proteomes" id="UP000297245"/>
    </source>
</evidence>
<protein>
    <recommendedName>
        <fullName evidence="4">WW domain-containing protein</fullName>
    </recommendedName>
</protein>
<dbReference type="EMBL" id="ML179359">
    <property type="protein sequence ID" value="THU89698.1"/>
    <property type="molecule type" value="Genomic_DNA"/>
</dbReference>
<evidence type="ECO:0000256" key="1">
    <source>
        <dbReference type="SAM" id="Phobius"/>
    </source>
</evidence>
<evidence type="ECO:0000313" key="2">
    <source>
        <dbReference type="EMBL" id="THU89698.1"/>
    </source>
</evidence>
<keyword evidence="3" id="KW-1185">Reference proteome</keyword>
<keyword evidence="1" id="KW-1133">Transmembrane helix</keyword>
<evidence type="ECO:0008006" key="4">
    <source>
        <dbReference type="Google" id="ProtNLM"/>
    </source>
</evidence>
<organism evidence="2 3">
    <name type="scientific">Dendrothele bispora (strain CBS 962.96)</name>
    <dbReference type="NCBI Taxonomy" id="1314807"/>
    <lineage>
        <taxon>Eukaryota</taxon>
        <taxon>Fungi</taxon>
        <taxon>Dikarya</taxon>
        <taxon>Basidiomycota</taxon>
        <taxon>Agaricomycotina</taxon>
        <taxon>Agaricomycetes</taxon>
        <taxon>Agaricomycetidae</taxon>
        <taxon>Agaricales</taxon>
        <taxon>Agaricales incertae sedis</taxon>
        <taxon>Dendrothele</taxon>
    </lineage>
</organism>